<accession>A0A1I7W835</accession>
<evidence type="ECO:0000313" key="6">
    <source>
        <dbReference type="WBParaSite" id="Hba_00806"/>
    </source>
</evidence>
<dbReference type="Pfam" id="PF00104">
    <property type="entry name" value="Hormone_recep"/>
    <property type="match status" value="1"/>
</dbReference>
<organism evidence="5 6">
    <name type="scientific">Heterorhabditis bacteriophora</name>
    <name type="common">Entomopathogenic nematode worm</name>
    <dbReference type="NCBI Taxonomy" id="37862"/>
    <lineage>
        <taxon>Eukaryota</taxon>
        <taxon>Metazoa</taxon>
        <taxon>Ecdysozoa</taxon>
        <taxon>Nematoda</taxon>
        <taxon>Chromadorea</taxon>
        <taxon>Rhabditida</taxon>
        <taxon>Rhabditina</taxon>
        <taxon>Rhabditomorpha</taxon>
        <taxon>Strongyloidea</taxon>
        <taxon>Heterorhabditidae</taxon>
        <taxon>Heterorhabditis</taxon>
    </lineage>
</organism>
<evidence type="ECO:0000256" key="3">
    <source>
        <dbReference type="ARBA" id="ARBA00023170"/>
    </source>
</evidence>
<dbReference type="WBParaSite" id="Hba_00806">
    <property type="protein sequence ID" value="Hba_00806"/>
    <property type="gene ID" value="Hba_00806"/>
</dbReference>
<dbReference type="AlphaFoldDB" id="A0A1I7W835"/>
<feature type="domain" description="NR LBD" evidence="4">
    <location>
        <begin position="1"/>
        <end position="104"/>
    </location>
</feature>
<evidence type="ECO:0000259" key="4">
    <source>
        <dbReference type="PROSITE" id="PS51843"/>
    </source>
</evidence>
<sequence>MAEMSCMKATLLFNPDTPSIQEQIKIETIQEKIQGALDDYCRSHKAHQDIFKEENFYLVCYVPNLVRVIAMREQLLLYMIIDPMNISAITVGLRSTREAHPLRI</sequence>
<dbReference type="InterPro" id="IPR035500">
    <property type="entry name" value="NHR-like_dom_sf"/>
</dbReference>
<proteinExistence type="predicted"/>
<evidence type="ECO:0000256" key="1">
    <source>
        <dbReference type="ARBA" id="ARBA00023015"/>
    </source>
</evidence>
<keyword evidence="5" id="KW-1185">Reference proteome</keyword>
<reference evidence="6" key="1">
    <citation type="submission" date="2016-11" db="UniProtKB">
        <authorList>
            <consortium name="WormBaseParasite"/>
        </authorList>
    </citation>
    <scope>IDENTIFICATION</scope>
</reference>
<dbReference type="Proteomes" id="UP000095283">
    <property type="component" value="Unplaced"/>
</dbReference>
<dbReference type="PROSITE" id="PS51843">
    <property type="entry name" value="NR_LBD"/>
    <property type="match status" value="1"/>
</dbReference>
<dbReference type="Gene3D" id="1.10.565.10">
    <property type="entry name" value="Retinoid X Receptor"/>
    <property type="match status" value="1"/>
</dbReference>
<evidence type="ECO:0000313" key="5">
    <source>
        <dbReference type="Proteomes" id="UP000095283"/>
    </source>
</evidence>
<keyword evidence="3" id="KW-0675">Receptor</keyword>
<dbReference type="InterPro" id="IPR000536">
    <property type="entry name" value="Nucl_hrmn_rcpt_lig-bd"/>
</dbReference>
<evidence type="ECO:0000256" key="2">
    <source>
        <dbReference type="ARBA" id="ARBA00023163"/>
    </source>
</evidence>
<keyword evidence="1" id="KW-0805">Transcription regulation</keyword>
<dbReference type="SUPFAM" id="SSF48508">
    <property type="entry name" value="Nuclear receptor ligand-binding domain"/>
    <property type="match status" value="1"/>
</dbReference>
<name>A0A1I7W835_HETBA</name>
<protein>
    <submittedName>
        <fullName evidence="6">NR LBD domain-containing protein</fullName>
    </submittedName>
</protein>
<keyword evidence="2" id="KW-0804">Transcription</keyword>